<dbReference type="KEGG" id="psti:SOO65_03435"/>
<feature type="signal peptide" evidence="1">
    <location>
        <begin position="1"/>
        <end position="20"/>
    </location>
</feature>
<keyword evidence="1" id="KW-0732">Signal</keyword>
<evidence type="ECO:0000256" key="1">
    <source>
        <dbReference type="SAM" id="SignalP"/>
    </source>
</evidence>
<gene>
    <name evidence="2" type="ORF">SOO65_03435</name>
</gene>
<reference evidence="2 3" key="1">
    <citation type="submission" date="2023-11" db="EMBL/GenBank/DDBJ databases">
        <title>Peredibacter starrii A3.12.</title>
        <authorList>
            <person name="Mitchell R.J."/>
        </authorList>
    </citation>
    <scope>NUCLEOTIDE SEQUENCE [LARGE SCALE GENOMIC DNA]</scope>
    <source>
        <strain evidence="2 3">A3.12</strain>
    </source>
</reference>
<name>A0AAX4HRD5_9BACT</name>
<evidence type="ECO:0000313" key="2">
    <source>
        <dbReference type="EMBL" id="WPU65792.1"/>
    </source>
</evidence>
<dbReference type="AlphaFoldDB" id="A0AAX4HRD5"/>
<keyword evidence="3" id="KW-1185">Reference proteome</keyword>
<organism evidence="2 3">
    <name type="scientific">Peredibacter starrii</name>
    <dbReference type="NCBI Taxonomy" id="28202"/>
    <lineage>
        <taxon>Bacteria</taxon>
        <taxon>Pseudomonadati</taxon>
        <taxon>Bdellovibrionota</taxon>
        <taxon>Bacteriovoracia</taxon>
        <taxon>Bacteriovoracales</taxon>
        <taxon>Bacteriovoracaceae</taxon>
        <taxon>Peredibacter</taxon>
    </lineage>
</organism>
<dbReference type="EMBL" id="CP139487">
    <property type="protein sequence ID" value="WPU65792.1"/>
    <property type="molecule type" value="Genomic_DNA"/>
</dbReference>
<dbReference type="RefSeq" id="WP_321396959.1">
    <property type="nucleotide sequence ID" value="NZ_CP139487.1"/>
</dbReference>
<feature type="chain" id="PRO_5043500631" evidence="1">
    <location>
        <begin position="21"/>
        <end position="251"/>
    </location>
</feature>
<proteinExistence type="predicted"/>
<dbReference type="Proteomes" id="UP001324634">
    <property type="component" value="Chromosome"/>
</dbReference>
<evidence type="ECO:0000313" key="3">
    <source>
        <dbReference type="Proteomes" id="UP001324634"/>
    </source>
</evidence>
<protein>
    <submittedName>
        <fullName evidence="2">Uncharacterized protein</fullName>
    </submittedName>
</protein>
<sequence length="251" mass="28169">MKAFNLLAFYLILGISVAQAQYGNPNYSLQNRKRQPPPACVDEKFVLHGEMIPLNFETGRSTVGEDQIEPVKNKVSAYLSSHEIELITDVTVTTSSSKAPFYTTINGKKVLDPQSNEKSLSLAKERMVFAEKVMSSLKASYPNIKFNFAAELAGPDFHPADLNDRFVTRMTAGYGERVESLFQKHKASYTDQAIVQSSYDLLDEQKFGNLFLAKFKPFHGIRLVIQGYKKELVKCLETKEKINPKSGASKQ</sequence>
<accession>A0AAX4HRD5</accession>